<sequence>MGKKGEENAREGATARQQLLGNGNGRSASLVCNLPLTHTATPAEAEARSSLACHSPRRQHLHLVLLRIPVGDGVDPAFSEISGCLSPSMMPWSVSAAGSLLRSWFRDYERIQGAAVVLLYLQIGCALVGSLGALYNGLLLIHLILALFALIAIESNSQNLGRTYAALLACGMLLDIMNMSSEKYGHLFVFSLRLTLWMQIIGFSMRILSSLLWIQMYRLGVSSMMQSTAYMEADSVARNFLNPPANDMTRQNSNSNFISGGSIYHPAQYSSLLEDAQEKMYLNEDDRQFSPSSISASRAQPSELKP</sequence>
<proteinExistence type="predicted"/>
<dbReference type="EMBL" id="NMUH01002582">
    <property type="protein sequence ID" value="MQM00902.1"/>
    <property type="molecule type" value="Genomic_DNA"/>
</dbReference>
<feature type="transmembrane region" description="Helical" evidence="2">
    <location>
        <begin position="160"/>
        <end position="177"/>
    </location>
</feature>
<feature type="transmembrane region" description="Helical" evidence="2">
    <location>
        <begin position="197"/>
        <end position="217"/>
    </location>
</feature>
<dbReference type="PANTHER" id="PTHR35471">
    <property type="entry name" value="OS07G0223700 PROTEIN"/>
    <property type="match status" value="1"/>
</dbReference>
<dbReference type="PANTHER" id="PTHR35471:SF1">
    <property type="entry name" value="OS07G0223700 PROTEIN"/>
    <property type="match status" value="1"/>
</dbReference>
<keyword evidence="2" id="KW-0812">Transmembrane</keyword>
<keyword evidence="2" id="KW-0472">Membrane</keyword>
<dbReference type="AlphaFoldDB" id="A0A843VUD5"/>
<organism evidence="3 4">
    <name type="scientific">Colocasia esculenta</name>
    <name type="common">Wild taro</name>
    <name type="synonym">Arum esculentum</name>
    <dbReference type="NCBI Taxonomy" id="4460"/>
    <lineage>
        <taxon>Eukaryota</taxon>
        <taxon>Viridiplantae</taxon>
        <taxon>Streptophyta</taxon>
        <taxon>Embryophyta</taxon>
        <taxon>Tracheophyta</taxon>
        <taxon>Spermatophyta</taxon>
        <taxon>Magnoliopsida</taxon>
        <taxon>Liliopsida</taxon>
        <taxon>Araceae</taxon>
        <taxon>Aroideae</taxon>
        <taxon>Colocasieae</taxon>
        <taxon>Colocasia</taxon>
    </lineage>
</organism>
<name>A0A843VUD5_COLES</name>
<accession>A0A843VUD5</accession>
<evidence type="ECO:0000313" key="3">
    <source>
        <dbReference type="EMBL" id="MQM00902.1"/>
    </source>
</evidence>
<keyword evidence="4" id="KW-1185">Reference proteome</keyword>
<evidence type="ECO:0000313" key="4">
    <source>
        <dbReference type="Proteomes" id="UP000652761"/>
    </source>
</evidence>
<keyword evidence="2" id="KW-1133">Transmembrane helix</keyword>
<gene>
    <name evidence="3" type="ORF">Taro_033649</name>
</gene>
<feature type="region of interest" description="Disordered" evidence="1">
    <location>
        <begin position="284"/>
        <end position="306"/>
    </location>
</feature>
<evidence type="ECO:0000256" key="1">
    <source>
        <dbReference type="SAM" id="MobiDB-lite"/>
    </source>
</evidence>
<feature type="transmembrane region" description="Helical" evidence="2">
    <location>
        <begin position="135"/>
        <end position="153"/>
    </location>
</feature>
<dbReference type="Proteomes" id="UP000652761">
    <property type="component" value="Unassembled WGS sequence"/>
</dbReference>
<protein>
    <submittedName>
        <fullName evidence="3">Uncharacterized protein</fullName>
    </submittedName>
</protein>
<feature type="transmembrane region" description="Helical" evidence="2">
    <location>
        <begin position="111"/>
        <end position="129"/>
    </location>
</feature>
<evidence type="ECO:0000256" key="2">
    <source>
        <dbReference type="SAM" id="Phobius"/>
    </source>
</evidence>
<dbReference type="OrthoDB" id="1916950at2759"/>
<feature type="compositionally biased region" description="Polar residues" evidence="1">
    <location>
        <begin position="289"/>
        <end position="300"/>
    </location>
</feature>
<reference evidence="3" key="1">
    <citation type="submission" date="2017-07" db="EMBL/GenBank/DDBJ databases">
        <title>Taro Niue Genome Assembly and Annotation.</title>
        <authorList>
            <person name="Atibalentja N."/>
            <person name="Keating K."/>
            <person name="Fields C.J."/>
        </authorList>
    </citation>
    <scope>NUCLEOTIDE SEQUENCE</scope>
    <source>
        <strain evidence="3">Niue_2</strain>
        <tissue evidence="3">Leaf</tissue>
    </source>
</reference>
<comment type="caution">
    <text evidence="3">The sequence shown here is derived from an EMBL/GenBank/DDBJ whole genome shotgun (WGS) entry which is preliminary data.</text>
</comment>